<evidence type="ECO:0000256" key="2">
    <source>
        <dbReference type="SAM" id="MobiDB-lite"/>
    </source>
</evidence>
<feature type="compositionally biased region" description="Basic and acidic residues" evidence="2">
    <location>
        <begin position="260"/>
        <end position="269"/>
    </location>
</feature>
<keyword evidence="4" id="KW-1185">Reference proteome</keyword>
<feature type="region of interest" description="Disordered" evidence="2">
    <location>
        <begin position="424"/>
        <end position="479"/>
    </location>
</feature>
<keyword evidence="1" id="KW-0175">Coiled coil</keyword>
<feature type="compositionally biased region" description="Basic and acidic residues" evidence="2">
    <location>
        <begin position="424"/>
        <end position="456"/>
    </location>
</feature>
<feature type="region of interest" description="Disordered" evidence="2">
    <location>
        <begin position="260"/>
        <end position="293"/>
    </location>
</feature>
<evidence type="ECO:0000313" key="3">
    <source>
        <dbReference type="EMBL" id="KAG5847751.1"/>
    </source>
</evidence>
<dbReference type="AlphaFoldDB" id="A0A9D3S072"/>
<sequence>MSLLFPRQGLDMLSREENLELVHVQDVFEHILQSKRELEAGLRGSLRATDAAVSRMRAELGGAAEDLEVHNFGQPVCLFETRGLRCVGIFLDERSRGDVTESAPPSLLQRTRAGQEKLRRALCDVRVTFEKALQELEVSTSRVLKENVTAVSQLQHALQRKSEDMEELQKCLAGANKEMALMELQFTEHEAKFKDQEAKGLSLSRTLEAKERELQGLHALEEGRALELLDAKAAFEDAKRELEAEATRLLAERDAAVSRLQEATRKNAQDAESGDGPQGDAAPRERGQTGDQTAKVQNLTATLEEKDQELQKQHAVQKRREVEIRDVRVAFEKAVLELESNASCVLHENKLMLSQLQGTPSGKSEDLEDLQNFLVETAREELTLPQHELKMEDHRSEGHNLTTTLEGKGPELPHKVELQGLRRHGEEMLQPRDHLCKEATESRKYPETDAEKERRRQQPGGESGGAKSLGEEAETAEEGLRKTPALLHSVSQTPDQDWDHCATWWQILEGKETAKAGRRQKEEQAKMLRAKIHLKVKNGPCQIQLL</sequence>
<evidence type="ECO:0000313" key="4">
    <source>
        <dbReference type="Proteomes" id="UP001044222"/>
    </source>
</evidence>
<proteinExistence type="predicted"/>
<protein>
    <submittedName>
        <fullName evidence="3">Uncharacterized protein</fullName>
    </submittedName>
</protein>
<comment type="caution">
    <text evidence="3">The sequence shown here is derived from an EMBL/GenBank/DDBJ whole genome shotgun (WGS) entry which is preliminary data.</text>
</comment>
<organism evidence="3 4">
    <name type="scientific">Anguilla anguilla</name>
    <name type="common">European freshwater eel</name>
    <name type="synonym">Muraena anguilla</name>
    <dbReference type="NCBI Taxonomy" id="7936"/>
    <lineage>
        <taxon>Eukaryota</taxon>
        <taxon>Metazoa</taxon>
        <taxon>Chordata</taxon>
        <taxon>Craniata</taxon>
        <taxon>Vertebrata</taxon>
        <taxon>Euteleostomi</taxon>
        <taxon>Actinopterygii</taxon>
        <taxon>Neopterygii</taxon>
        <taxon>Teleostei</taxon>
        <taxon>Anguilliformes</taxon>
        <taxon>Anguillidae</taxon>
        <taxon>Anguilla</taxon>
    </lineage>
</organism>
<evidence type="ECO:0000256" key="1">
    <source>
        <dbReference type="SAM" id="Coils"/>
    </source>
</evidence>
<reference evidence="3" key="1">
    <citation type="submission" date="2021-01" db="EMBL/GenBank/DDBJ databases">
        <title>A chromosome-scale assembly of European eel, Anguilla anguilla.</title>
        <authorList>
            <person name="Henkel C."/>
            <person name="Jong-Raadsen S.A."/>
            <person name="Dufour S."/>
            <person name="Weltzien F.-A."/>
            <person name="Palstra A.P."/>
            <person name="Pelster B."/>
            <person name="Spaink H.P."/>
            <person name="Van Den Thillart G.E."/>
            <person name="Jansen H."/>
            <person name="Zahm M."/>
            <person name="Klopp C."/>
            <person name="Cedric C."/>
            <person name="Louis A."/>
            <person name="Berthelot C."/>
            <person name="Parey E."/>
            <person name="Roest Crollius H."/>
            <person name="Montfort J."/>
            <person name="Robinson-Rechavi M."/>
            <person name="Bucao C."/>
            <person name="Bouchez O."/>
            <person name="Gislard M."/>
            <person name="Lluch J."/>
            <person name="Milhes M."/>
            <person name="Lampietro C."/>
            <person name="Lopez Roques C."/>
            <person name="Donnadieu C."/>
            <person name="Braasch I."/>
            <person name="Desvignes T."/>
            <person name="Postlethwait J."/>
            <person name="Bobe J."/>
            <person name="Guiguen Y."/>
            <person name="Dirks R."/>
        </authorList>
    </citation>
    <scope>NUCLEOTIDE SEQUENCE</scope>
    <source>
        <strain evidence="3">Tag_6206</strain>
        <tissue evidence="3">Liver</tissue>
    </source>
</reference>
<gene>
    <name evidence="3" type="ORF">ANANG_G00129540</name>
</gene>
<feature type="coiled-coil region" evidence="1">
    <location>
        <begin position="151"/>
        <end position="192"/>
    </location>
</feature>
<accession>A0A9D3S072</accession>
<dbReference type="EMBL" id="JAFIRN010000006">
    <property type="protein sequence ID" value="KAG5847751.1"/>
    <property type="molecule type" value="Genomic_DNA"/>
</dbReference>
<dbReference type="Proteomes" id="UP001044222">
    <property type="component" value="Chromosome 6"/>
</dbReference>
<name>A0A9D3S072_ANGAN</name>